<dbReference type="EMBL" id="RAQM01000012">
    <property type="protein sequence ID" value="RKF02914.1"/>
    <property type="molecule type" value="Genomic_DNA"/>
</dbReference>
<protein>
    <recommendedName>
        <fullName evidence="3">Bacteriocin-like protein</fullName>
    </recommendedName>
</protein>
<evidence type="ECO:0000313" key="1">
    <source>
        <dbReference type="EMBL" id="RKF02914.1"/>
    </source>
</evidence>
<sequence>MKNQILNFGKPLNKTEQKQINGGIARGCTQDGVMCCESTSWGNLCAPGRCDRFGCIWY</sequence>
<name>A0A420DYK4_9FLAO</name>
<dbReference type="RefSeq" id="WP_170141654.1">
    <property type="nucleotide sequence ID" value="NZ_RAQM01000012.1"/>
</dbReference>
<evidence type="ECO:0008006" key="3">
    <source>
        <dbReference type="Google" id="ProtNLM"/>
    </source>
</evidence>
<organism evidence="1 2">
    <name type="scientific">Tenacibaculum lutimaris</name>
    <dbReference type="NCBI Taxonomy" id="285258"/>
    <lineage>
        <taxon>Bacteria</taxon>
        <taxon>Pseudomonadati</taxon>
        <taxon>Bacteroidota</taxon>
        <taxon>Flavobacteriia</taxon>
        <taxon>Flavobacteriales</taxon>
        <taxon>Flavobacteriaceae</taxon>
        <taxon>Tenacibaculum</taxon>
    </lineage>
</organism>
<dbReference type="Proteomes" id="UP000285780">
    <property type="component" value="Unassembled WGS sequence"/>
</dbReference>
<keyword evidence="2" id="KW-1185">Reference proteome</keyword>
<comment type="caution">
    <text evidence="1">The sequence shown here is derived from an EMBL/GenBank/DDBJ whole genome shotgun (WGS) entry which is preliminary data.</text>
</comment>
<accession>A0A420DYK4</accession>
<proteinExistence type="predicted"/>
<evidence type="ECO:0000313" key="2">
    <source>
        <dbReference type="Proteomes" id="UP000285780"/>
    </source>
</evidence>
<reference evidence="1 2" key="1">
    <citation type="submission" date="2018-09" db="EMBL/GenBank/DDBJ databases">
        <title>Genomic Encyclopedia of Archaeal and Bacterial Type Strains, Phase II (KMG-II): from individual species to whole genera.</title>
        <authorList>
            <person name="Goeker M."/>
        </authorList>
    </citation>
    <scope>NUCLEOTIDE SEQUENCE [LARGE SCALE GENOMIC DNA]</scope>
    <source>
        <strain evidence="1 2">DSM 16505</strain>
    </source>
</reference>
<gene>
    <name evidence="1" type="ORF">C8N26_2561</name>
</gene>
<dbReference type="AlphaFoldDB" id="A0A420DYK4"/>